<dbReference type="PANTHER" id="PTHR39186">
    <property type="entry name" value="DUF2071 FAMILY PROTEIN"/>
    <property type="match status" value="1"/>
</dbReference>
<dbReference type="KEGG" id="ahel:Q31a_40630"/>
<proteinExistence type="predicted"/>
<dbReference type="InterPro" id="IPR023375">
    <property type="entry name" value="ADC_dom_sf"/>
</dbReference>
<organism evidence="1 2">
    <name type="scientific">Aureliella helgolandensis</name>
    <dbReference type="NCBI Taxonomy" id="2527968"/>
    <lineage>
        <taxon>Bacteria</taxon>
        <taxon>Pseudomonadati</taxon>
        <taxon>Planctomycetota</taxon>
        <taxon>Planctomycetia</taxon>
        <taxon>Pirellulales</taxon>
        <taxon>Pirellulaceae</taxon>
        <taxon>Aureliella</taxon>
    </lineage>
</organism>
<accession>A0A518GAV1</accession>
<dbReference type="Proteomes" id="UP000318017">
    <property type="component" value="Chromosome"/>
</dbReference>
<dbReference type="Pfam" id="PF09844">
    <property type="entry name" value="DUF2071"/>
    <property type="match status" value="1"/>
</dbReference>
<keyword evidence="2" id="KW-1185">Reference proteome</keyword>
<evidence type="ECO:0000313" key="1">
    <source>
        <dbReference type="EMBL" id="QDV25736.1"/>
    </source>
</evidence>
<dbReference type="InterPro" id="IPR018644">
    <property type="entry name" value="DUF2071"/>
</dbReference>
<dbReference type="Gene3D" id="2.40.400.10">
    <property type="entry name" value="Acetoacetate decarboxylase-like"/>
    <property type="match status" value="1"/>
</dbReference>
<protein>
    <recommendedName>
        <fullName evidence="3">DUF2071 domain-containing protein</fullName>
    </recommendedName>
</protein>
<reference evidence="1 2" key="1">
    <citation type="submission" date="2019-02" db="EMBL/GenBank/DDBJ databases">
        <title>Deep-cultivation of Planctomycetes and their phenomic and genomic characterization uncovers novel biology.</title>
        <authorList>
            <person name="Wiegand S."/>
            <person name="Jogler M."/>
            <person name="Boedeker C."/>
            <person name="Pinto D."/>
            <person name="Vollmers J."/>
            <person name="Rivas-Marin E."/>
            <person name="Kohn T."/>
            <person name="Peeters S.H."/>
            <person name="Heuer A."/>
            <person name="Rast P."/>
            <person name="Oberbeckmann S."/>
            <person name="Bunk B."/>
            <person name="Jeske O."/>
            <person name="Meyerdierks A."/>
            <person name="Storesund J.E."/>
            <person name="Kallscheuer N."/>
            <person name="Luecker S."/>
            <person name="Lage O.M."/>
            <person name="Pohl T."/>
            <person name="Merkel B.J."/>
            <person name="Hornburger P."/>
            <person name="Mueller R.-W."/>
            <person name="Bruemmer F."/>
            <person name="Labrenz M."/>
            <person name="Spormann A.M."/>
            <person name="Op den Camp H."/>
            <person name="Overmann J."/>
            <person name="Amann R."/>
            <person name="Jetten M.S.M."/>
            <person name="Mascher T."/>
            <person name="Medema M.H."/>
            <person name="Devos D.P."/>
            <person name="Kaster A.-K."/>
            <person name="Ovreas L."/>
            <person name="Rohde M."/>
            <person name="Galperin M.Y."/>
            <person name="Jogler C."/>
        </authorList>
    </citation>
    <scope>NUCLEOTIDE SEQUENCE [LARGE SCALE GENOMIC DNA]</scope>
    <source>
        <strain evidence="1 2">Q31a</strain>
    </source>
</reference>
<dbReference type="AlphaFoldDB" id="A0A518GAV1"/>
<name>A0A518GAV1_9BACT</name>
<sequence length="244" mass="27683">MAAASDRTWDLPKQPWVLQMMWSKLLFAHWPVEPSVLASLLPDGLQLDIRDGQAWVGVVPFLMSNVRPRCCPSIPILSSFLELNVRTYVTLDGKPGVWFFSLDAASWFAVRAARATYHLPYMDAKMSLSKEDASAIRYRSERTQCGEPPASFDASYQCVGKPFHARPGTLEFWLTARYCLYSIDRHGRVCRGEIDHASWTLSSASWRMRQNTMGNPWQFDLTGQPHLLVAQPVKVCAWMPVRCG</sequence>
<dbReference type="PANTHER" id="PTHR39186:SF1">
    <property type="entry name" value="DUF2071 DOMAIN-CONTAINING PROTEIN"/>
    <property type="match status" value="1"/>
</dbReference>
<evidence type="ECO:0008006" key="3">
    <source>
        <dbReference type="Google" id="ProtNLM"/>
    </source>
</evidence>
<dbReference type="SUPFAM" id="SSF160104">
    <property type="entry name" value="Acetoacetate decarboxylase-like"/>
    <property type="match status" value="1"/>
</dbReference>
<evidence type="ECO:0000313" key="2">
    <source>
        <dbReference type="Proteomes" id="UP000318017"/>
    </source>
</evidence>
<gene>
    <name evidence="1" type="ORF">Q31a_40630</name>
</gene>
<dbReference type="EMBL" id="CP036298">
    <property type="protein sequence ID" value="QDV25736.1"/>
    <property type="molecule type" value="Genomic_DNA"/>
</dbReference>
<dbReference type="OrthoDB" id="150993at2"/>